<feature type="signal peptide" evidence="1">
    <location>
        <begin position="1"/>
        <end position="26"/>
    </location>
</feature>
<sequence length="167" mass="18224">MGARSLMTLGGCLTIALGLVAAPAWAMPDGPALNGTYQAVTIGDWAKTDGVYRDQLNVISTWSIESVCTNYQSCTGRVISDQGWTADMYFQTQSWRVRRTIPDWQRCPDGTVSSGHQLFIFYPYAGNEFDIASTILAGEDITTGVPGACGRGYPVEIRIPFRLTKLS</sequence>
<gene>
    <name evidence="2" type="ORF">MHIP_42350</name>
</gene>
<protein>
    <recommendedName>
        <fullName evidence="4">Secreted protein</fullName>
    </recommendedName>
</protein>
<evidence type="ECO:0000256" key="1">
    <source>
        <dbReference type="SAM" id="SignalP"/>
    </source>
</evidence>
<dbReference type="AlphaFoldDB" id="A0A7I9ZRT4"/>
<dbReference type="EMBL" id="BLLB01000002">
    <property type="protein sequence ID" value="GFH03752.1"/>
    <property type="molecule type" value="Genomic_DNA"/>
</dbReference>
<evidence type="ECO:0000313" key="2">
    <source>
        <dbReference type="EMBL" id="GFH03752.1"/>
    </source>
</evidence>
<name>A0A7I9ZRT4_9MYCO</name>
<evidence type="ECO:0000313" key="3">
    <source>
        <dbReference type="Proteomes" id="UP000465304"/>
    </source>
</evidence>
<feature type="chain" id="PRO_5029860756" description="Secreted protein" evidence="1">
    <location>
        <begin position="27"/>
        <end position="167"/>
    </location>
</feature>
<accession>A0A7I9ZRT4</accession>
<evidence type="ECO:0008006" key="4">
    <source>
        <dbReference type="Google" id="ProtNLM"/>
    </source>
</evidence>
<keyword evidence="1" id="KW-0732">Signal</keyword>
<reference evidence="2 3" key="1">
    <citation type="journal article" date="2019" name="Emerg. Microbes Infect.">
        <title>Comprehensive subspecies identification of 175 nontuberculous mycobacteria species based on 7547 genomic profiles.</title>
        <authorList>
            <person name="Matsumoto Y."/>
            <person name="Kinjo T."/>
            <person name="Motooka D."/>
            <person name="Nabeya D."/>
            <person name="Jung N."/>
            <person name="Uechi K."/>
            <person name="Horii T."/>
            <person name="Iida T."/>
            <person name="Fujita J."/>
            <person name="Nakamura S."/>
        </authorList>
    </citation>
    <scope>NUCLEOTIDE SEQUENCE [LARGE SCALE GENOMIC DNA]</scope>
    <source>
        <strain evidence="2 3">JCM 30996</strain>
    </source>
</reference>
<comment type="caution">
    <text evidence="2">The sequence shown here is derived from an EMBL/GenBank/DDBJ whole genome shotgun (WGS) entry which is preliminary data.</text>
</comment>
<dbReference type="Proteomes" id="UP000465304">
    <property type="component" value="Unassembled WGS sequence"/>
</dbReference>
<keyword evidence="3" id="KW-1185">Reference proteome</keyword>
<proteinExistence type="predicted"/>
<organism evidence="2 3">
    <name type="scientific">Mycolicibacterium hippocampi</name>
    <dbReference type="NCBI Taxonomy" id="659824"/>
    <lineage>
        <taxon>Bacteria</taxon>
        <taxon>Bacillati</taxon>
        <taxon>Actinomycetota</taxon>
        <taxon>Actinomycetes</taxon>
        <taxon>Mycobacteriales</taxon>
        <taxon>Mycobacteriaceae</taxon>
        <taxon>Mycolicibacterium</taxon>
    </lineage>
</organism>